<dbReference type="SUPFAM" id="SSF56935">
    <property type="entry name" value="Porins"/>
    <property type="match status" value="1"/>
</dbReference>
<reference evidence="3" key="1">
    <citation type="submission" date="2022-03" db="EMBL/GenBank/DDBJ databases">
        <title>Sea Food Isolates.</title>
        <authorList>
            <person name="Li c."/>
        </authorList>
    </citation>
    <scope>NUCLEOTIDE SEQUENCE</scope>
    <source>
        <strain evidence="3">19PA01SH03</strain>
    </source>
</reference>
<evidence type="ECO:0000256" key="2">
    <source>
        <dbReference type="SAM" id="SignalP"/>
    </source>
</evidence>
<dbReference type="EMBL" id="CP095339">
    <property type="protein sequence ID" value="XAG23169.1"/>
    <property type="molecule type" value="Genomic_DNA"/>
</dbReference>
<evidence type="ECO:0000313" key="3">
    <source>
        <dbReference type="EMBL" id="XAG23169.1"/>
    </source>
</evidence>
<dbReference type="InterPro" id="IPR023614">
    <property type="entry name" value="Porin_dom_sf"/>
</dbReference>
<dbReference type="Gene3D" id="2.40.160.10">
    <property type="entry name" value="Porin"/>
    <property type="match status" value="1"/>
</dbReference>
<keyword evidence="3" id="KW-0675">Receptor</keyword>
<accession>A0AAU6ST84</accession>
<sequence>MNKSVIAMLGFGVMGLSGHSLASPQVDIGVVLDGAYQSENRHWGSRDKGFGLGHSELMLSSNIDHNFKGQLVAVLDSHGSNTELELEEAWIETMGLPLGLKLKAGRLLSNIGYLNSKHMHEDAFVERPAVYRALLGGHYFDDGVQMTWLLPTDFYLQASIEALAGKPLDAGYDKPATIGVYTANLQLGADLGVEHSWRWGISSLYNGNGRQFSGAHDHSHDHDHDHDHDHAGHSHGPSLTGRNLYGTDFTWKWAPEGNYRQRNVRATTEFWYLDNRFDTQMATAPGAKQSANGWYAEVAYQFNPTWTVSTRYGEMRTVSGDVHAHDDHFHGEFSRDDLKEWDLALDWHASHFGRVRGQITRENHTQGDQTLFSLQYVMSFGAHHAHAF</sequence>
<keyword evidence="2" id="KW-0732">Signal</keyword>
<gene>
    <name evidence="3" type="ORF">MRN70_14560</name>
</gene>
<proteinExistence type="predicted"/>
<dbReference type="AlphaFoldDB" id="A0AAU6ST84"/>
<protein>
    <submittedName>
        <fullName evidence="3">TonB-dependent receptor</fullName>
    </submittedName>
</protein>
<feature type="region of interest" description="Disordered" evidence="1">
    <location>
        <begin position="212"/>
        <end position="240"/>
    </location>
</feature>
<feature type="compositionally biased region" description="Basic and acidic residues" evidence="1">
    <location>
        <begin position="215"/>
        <end position="232"/>
    </location>
</feature>
<feature type="chain" id="PRO_5044020024" evidence="2">
    <location>
        <begin position="23"/>
        <end position="388"/>
    </location>
</feature>
<name>A0AAU6ST84_UNCXX</name>
<evidence type="ECO:0000256" key="1">
    <source>
        <dbReference type="SAM" id="MobiDB-lite"/>
    </source>
</evidence>
<feature type="signal peptide" evidence="2">
    <location>
        <begin position="1"/>
        <end position="22"/>
    </location>
</feature>
<organism evidence="3">
    <name type="scientific">bacterium 19PA01SH03</name>
    <dbReference type="NCBI Taxonomy" id="2920705"/>
    <lineage>
        <taxon>Bacteria</taxon>
    </lineage>
</organism>